<proteinExistence type="predicted"/>
<name>R4K7C5_CLOPA</name>
<sequence>MDLFITILKTSILELLYLTALIIAIGLLLGILEKGTNRNMQRAFGVKGIMTFAFIGTPIHELGHAIMCIIFGHKITRMKLIDTHSTNGVLGYVEHSYNPNNIYQRVGNFFIGIGPIISGIFVLIIGLHFLLPQSFGLFQNHLKSNSNYNILDIKLIEWNMLASIGLIKSIFVLNNFAKAGFWIFIILAFCVSSHIALSKPDIKGALDGFILLFIVIFVINFISHYLNINTYDYLLRIGKYNAYVASFLIMALVFSAISFIVSYLLCLIKGVA</sequence>
<keyword evidence="1" id="KW-0812">Transmembrane</keyword>
<protein>
    <submittedName>
        <fullName evidence="2">Uncharacterized protein</fullName>
    </submittedName>
</protein>
<keyword evidence="1" id="KW-1133">Transmembrane helix</keyword>
<feature type="transmembrane region" description="Helical" evidence="1">
    <location>
        <begin position="12"/>
        <end position="32"/>
    </location>
</feature>
<dbReference type="OrthoDB" id="258743at2"/>
<dbReference type="HOGENOM" id="CLU_080089_0_0_9"/>
<dbReference type="STRING" id="86416.Clopa_0460"/>
<keyword evidence="3" id="KW-1185">Reference proteome</keyword>
<organism evidence="2 3">
    <name type="scientific">Clostridium pasteurianum BC1</name>
    <dbReference type="NCBI Taxonomy" id="86416"/>
    <lineage>
        <taxon>Bacteria</taxon>
        <taxon>Bacillati</taxon>
        <taxon>Bacillota</taxon>
        <taxon>Clostridia</taxon>
        <taxon>Eubacteriales</taxon>
        <taxon>Clostridiaceae</taxon>
        <taxon>Clostridium</taxon>
    </lineage>
</organism>
<feature type="transmembrane region" description="Helical" evidence="1">
    <location>
        <begin position="240"/>
        <end position="268"/>
    </location>
</feature>
<dbReference type="AlphaFoldDB" id="R4K7C5"/>
<feature type="transmembrane region" description="Helical" evidence="1">
    <location>
        <begin position="109"/>
        <end position="131"/>
    </location>
</feature>
<feature type="transmembrane region" description="Helical" evidence="1">
    <location>
        <begin position="179"/>
        <end position="197"/>
    </location>
</feature>
<evidence type="ECO:0000313" key="2">
    <source>
        <dbReference type="EMBL" id="AGK95515.1"/>
    </source>
</evidence>
<dbReference type="KEGG" id="cpas:Clopa_0460"/>
<dbReference type="PATRIC" id="fig|86416.3.peg.439"/>
<reference evidence="2 3" key="1">
    <citation type="submission" date="2012-01" db="EMBL/GenBank/DDBJ databases">
        <title>Complete sequence of chromosome of Clostridium pasteurianum BC1.</title>
        <authorList>
            <consortium name="US DOE Joint Genome Institute"/>
            <person name="Lucas S."/>
            <person name="Han J."/>
            <person name="Lapidus A."/>
            <person name="Cheng J.-F."/>
            <person name="Goodwin L."/>
            <person name="Pitluck S."/>
            <person name="Peters L."/>
            <person name="Mikhailova N."/>
            <person name="Teshima H."/>
            <person name="Detter J.C."/>
            <person name="Han C."/>
            <person name="Tapia R."/>
            <person name="Land M."/>
            <person name="Hauser L."/>
            <person name="Kyrpides N."/>
            <person name="Ivanova N."/>
            <person name="Pagani I."/>
            <person name="Dunn J."/>
            <person name="Taghavi S."/>
            <person name="Francis A."/>
            <person name="van der Lelie D."/>
            <person name="Woyke T."/>
        </authorList>
    </citation>
    <scope>NUCLEOTIDE SEQUENCE [LARGE SCALE GENOMIC DNA]</scope>
    <source>
        <strain evidence="2 3">BC1</strain>
    </source>
</reference>
<accession>R4K7C5</accession>
<dbReference type="Proteomes" id="UP000013523">
    <property type="component" value="Chromosome"/>
</dbReference>
<feature type="transmembrane region" description="Helical" evidence="1">
    <location>
        <begin position="209"/>
        <end position="228"/>
    </location>
</feature>
<gene>
    <name evidence="2" type="ORF">Clopa_0460</name>
</gene>
<keyword evidence="1" id="KW-0472">Membrane</keyword>
<feature type="transmembrane region" description="Helical" evidence="1">
    <location>
        <begin position="151"/>
        <end position="173"/>
    </location>
</feature>
<dbReference type="eggNOG" id="ENOG5031PIN">
    <property type="taxonomic scope" value="Bacteria"/>
</dbReference>
<evidence type="ECO:0000313" key="3">
    <source>
        <dbReference type="Proteomes" id="UP000013523"/>
    </source>
</evidence>
<dbReference type="RefSeq" id="WP_015613842.1">
    <property type="nucleotide sequence ID" value="NC_021182.1"/>
</dbReference>
<evidence type="ECO:0000256" key="1">
    <source>
        <dbReference type="SAM" id="Phobius"/>
    </source>
</evidence>
<dbReference type="EMBL" id="CP003261">
    <property type="protein sequence ID" value="AGK95515.1"/>
    <property type="molecule type" value="Genomic_DNA"/>
</dbReference>